<dbReference type="PROSITE" id="PS51257">
    <property type="entry name" value="PROKAR_LIPOPROTEIN"/>
    <property type="match status" value="1"/>
</dbReference>
<organism evidence="1">
    <name type="scientific">freshwater metagenome</name>
    <dbReference type="NCBI Taxonomy" id="449393"/>
    <lineage>
        <taxon>unclassified sequences</taxon>
        <taxon>metagenomes</taxon>
        <taxon>ecological metagenomes</taxon>
    </lineage>
</organism>
<name>A0A6J6IQY2_9ZZZZ</name>
<evidence type="ECO:0000313" key="1">
    <source>
        <dbReference type="EMBL" id="CAB4626619.1"/>
    </source>
</evidence>
<protein>
    <submittedName>
        <fullName evidence="1">Unannotated protein</fullName>
    </submittedName>
</protein>
<dbReference type="AlphaFoldDB" id="A0A6J6IQY2"/>
<dbReference type="GO" id="GO:0015689">
    <property type="term" value="P:molybdate ion transport"/>
    <property type="evidence" value="ECO:0007669"/>
    <property type="project" value="TreeGrafter"/>
</dbReference>
<dbReference type="SUPFAM" id="SSF53850">
    <property type="entry name" value="Periplasmic binding protein-like II"/>
    <property type="match status" value="1"/>
</dbReference>
<dbReference type="GO" id="GO:0030973">
    <property type="term" value="F:molybdate ion binding"/>
    <property type="evidence" value="ECO:0007669"/>
    <property type="project" value="TreeGrafter"/>
</dbReference>
<proteinExistence type="predicted"/>
<dbReference type="Pfam" id="PF13531">
    <property type="entry name" value="SBP_bac_11"/>
    <property type="match status" value="1"/>
</dbReference>
<dbReference type="PANTHER" id="PTHR30632">
    <property type="entry name" value="MOLYBDATE-BINDING PERIPLASMIC PROTEIN"/>
    <property type="match status" value="1"/>
</dbReference>
<sequence length="267" mass="27747">MHAVKVKRVCVAAVVALSLTACGESSTDSADDCSVEIFAASSLSSALTAMTDELRTESGCDITYKFGSSGSLAATIEAGATPDLFLSSGTTSVAASGLDVKTSRAIVESSLAIITSKGSVASREVIAVDDLLEKKWKLGLCATTAPCGELADEVLTNAGDVLGNTFDFGRNALADTEAINASDLLTKVEMGELDVVLSYASSCADNSDLTCTVIPAELDGRRLGEKSTYFVTPINGSSQVTRLLTFMTSAKFSERLVTDFGFEALVK</sequence>
<dbReference type="Gene3D" id="3.40.190.10">
    <property type="entry name" value="Periplasmic binding protein-like II"/>
    <property type="match status" value="2"/>
</dbReference>
<dbReference type="EMBL" id="CAEZVQ010000003">
    <property type="protein sequence ID" value="CAB4626619.1"/>
    <property type="molecule type" value="Genomic_DNA"/>
</dbReference>
<accession>A0A6J6IQY2</accession>
<dbReference type="PANTHER" id="PTHR30632:SF0">
    <property type="entry name" value="SULFATE-BINDING PROTEIN"/>
    <property type="match status" value="1"/>
</dbReference>
<reference evidence="1" key="1">
    <citation type="submission" date="2020-05" db="EMBL/GenBank/DDBJ databases">
        <authorList>
            <person name="Chiriac C."/>
            <person name="Salcher M."/>
            <person name="Ghai R."/>
            <person name="Kavagutti S V."/>
        </authorList>
    </citation>
    <scope>NUCLEOTIDE SEQUENCE</scope>
</reference>
<dbReference type="InterPro" id="IPR050682">
    <property type="entry name" value="ModA/WtpA"/>
</dbReference>
<gene>
    <name evidence="1" type="ORF">UFOPK2086_00073</name>
</gene>